<comment type="similarity">
    <text evidence="1">Belongs to the C/M/P thioester hydrolase family.</text>
</comment>
<dbReference type="Pfam" id="PF13622">
    <property type="entry name" value="4HBT_3"/>
    <property type="match status" value="1"/>
</dbReference>
<dbReference type="Gene3D" id="2.40.160.210">
    <property type="entry name" value="Acyl-CoA thioesterase, double hotdog domain"/>
    <property type="match status" value="1"/>
</dbReference>
<feature type="domain" description="Acyl-CoA thioesterase-like N-terminal HotDog" evidence="4">
    <location>
        <begin position="28"/>
        <end position="104"/>
    </location>
</feature>
<dbReference type="GO" id="GO:0005782">
    <property type="term" value="C:peroxisomal matrix"/>
    <property type="evidence" value="ECO:0007669"/>
    <property type="project" value="TreeGrafter"/>
</dbReference>
<dbReference type="Proteomes" id="UP000190274">
    <property type="component" value="Chromosome F"/>
</dbReference>
<evidence type="ECO:0000256" key="2">
    <source>
        <dbReference type="ARBA" id="ARBA00022801"/>
    </source>
</evidence>
<proteinExistence type="inferred from homology"/>
<evidence type="ECO:0000259" key="3">
    <source>
        <dbReference type="Pfam" id="PF02551"/>
    </source>
</evidence>
<dbReference type="InterPro" id="IPR003703">
    <property type="entry name" value="Acyl_CoA_thio"/>
</dbReference>
<sequence>MLQSSLALTRLSPTKFVSTIPGKAQPGRNATSGGTLMAQSLWAAIRTTDEAFEPSSLHCYFLKAGDVKERITYEVESLRDGRSFAHRQVRALQHKEVIFLATVMLKYVGTTNDSSALSEIETVNYSNRPDNFPVLSKLVPATQLFQSEVIGNLKRYQKIIRPWADSSALDPFVQRFEGGPIEYRFPPDLFIPADFHDTTKVKHLPHLDYYQRVRQHAAEESVTGVECQTLEARDPRFSYVEFTYLSDTYFVLCLTYFHLLPLYCHKFSVSLDHTIHFHKRPNTKAWLAQRLTNPISNENKHIMRGEYYDLDRSPVASVSQEGLVVYENPSSIRARF</sequence>
<name>A0A1G4JLK6_9SACH</name>
<dbReference type="CDD" id="cd03445">
    <property type="entry name" value="Thioesterase_II_repeat2"/>
    <property type="match status" value="1"/>
</dbReference>
<dbReference type="STRING" id="1266660.A0A1G4JLK6"/>
<dbReference type="CDD" id="cd03444">
    <property type="entry name" value="Thioesterase_II_repeat1"/>
    <property type="match status" value="1"/>
</dbReference>
<keyword evidence="6" id="KW-1185">Reference proteome</keyword>
<protein>
    <submittedName>
        <fullName evidence="5">LADA_0F09692g1_1</fullName>
    </submittedName>
</protein>
<reference evidence="5 6" key="1">
    <citation type="submission" date="2016-03" db="EMBL/GenBank/DDBJ databases">
        <authorList>
            <person name="Devillers H."/>
        </authorList>
    </citation>
    <scope>NUCLEOTIDE SEQUENCE [LARGE SCALE GENOMIC DNA]</scope>
    <source>
        <strain evidence="5">CBS 10888</strain>
    </source>
</reference>
<dbReference type="InterPro" id="IPR025652">
    <property type="entry name" value="TesB_C"/>
</dbReference>
<dbReference type="GO" id="GO:0052816">
    <property type="term" value="F:long-chain fatty acyl-CoA hydrolase activity"/>
    <property type="evidence" value="ECO:0007669"/>
    <property type="project" value="EnsemblFungi"/>
</dbReference>
<gene>
    <name evidence="5" type="ORF">LADA_0F09692G</name>
</gene>
<dbReference type="InterPro" id="IPR042171">
    <property type="entry name" value="Acyl-CoA_hotdog"/>
</dbReference>
<evidence type="ECO:0000313" key="6">
    <source>
        <dbReference type="Proteomes" id="UP000190274"/>
    </source>
</evidence>
<dbReference type="SUPFAM" id="SSF54637">
    <property type="entry name" value="Thioesterase/thiol ester dehydrase-isomerase"/>
    <property type="match status" value="2"/>
</dbReference>
<evidence type="ECO:0000256" key="1">
    <source>
        <dbReference type="ARBA" id="ARBA00006538"/>
    </source>
</evidence>
<dbReference type="GO" id="GO:0008474">
    <property type="term" value="F:palmitoyl-(protein) hydrolase activity"/>
    <property type="evidence" value="ECO:0007669"/>
    <property type="project" value="EnsemblFungi"/>
</dbReference>
<feature type="domain" description="Acyl-CoA thioesterase 2 C-terminal" evidence="3">
    <location>
        <begin position="232"/>
        <end position="323"/>
    </location>
</feature>
<dbReference type="OrthoDB" id="68328at2759"/>
<keyword evidence="2" id="KW-0378">Hydrolase</keyword>
<dbReference type="InterPro" id="IPR029069">
    <property type="entry name" value="HotDog_dom_sf"/>
</dbReference>
<dbReference type="AlphaFoldDB" id="A0A1G4JLK6"/>
<dbReference type="GO" id="GO:0006637">
    <property type="term" value="P:acyl-CoA metabolic process"/>
    <property type="evidence" value="ECO:0007669"/>
    <property type="project" value="InterPro"/>
</dbReference>
<accession>A0A1G4JLK6</accession>
<dbReference type="EMBL" id="LT598458">
    <property type="protein sequence ID" value="SCU91392.1"/>
    <property type="molecule type" value="Genomic_DNA"/>
</dbReference>
<dbReference type="Pfam" id="PF02551">
    <property type="entry name" value="Acyl_CoA_thio"/>
    <property type="match status" value="1"/>
</dbReference>
<organism evidence="5 6">
    <name type="scientific">Lachancea dasiensis</name>
    <dbReference type="NCBI Taxonomy" id="1072105"/>
    <lineage>
        <taxon>Eukaryota</taxon>
        <taxon>Fungi</taxon>
        <taxon>Dikarya</taxon>
        <taxon>Ascomycota</taxon>
        <taxon>Saccharomycotina</taxon>
        <taxon>Saccharomycetes</taxon>
        <taxon>Saccharomycetales</taxon>
        <taxon>Saccharomycetaceae</taxon>
        <taxon>Lachancea</taxon>
    </lineage>
</organism>
<dbReference type="InterPro" id="IPR049449">
    <property type="entry name" value="TesB_ACOT8-like_N"/>
</dbReference>
<dbReference type="PANTHER" id="PTHR11066">
    <property type="entry name" value="ACYL-COA THIOESTERASE"/>
    <property type="match status" value="1"/>
</dbReference>
<dbReference type="GO" id="GO:0006635">
    <property type="term" value="P:fatty acid beta-oxidation"/>
    <property type="evidence" value="ECO:0007669"/>
    <property type="project" value="EnsemblFungi"/>
</dbReference>
<evidence type="ECO:0000259" key="4">
    <source>
        <dbReference type="Pfam" id="PF13622"/>
    </source>
</evidence>
<dbReference type="PANTHER" id="PTHR11066:SF34">
    <property type="entry name" value="ACYL-COENZYME A THIOESTERASE 8"/>
    <property type="match status" value="1"/>
</dbReference>
<evidence type="ECO:0000313" key="5">
    <source>
        <dbReference type="EMBL" id="SCU91392.1"/>
    </source>
</evidence>